<dbReference type="InterPro" id="IPR023198">
    <property type="entry name" value="PGP-like_dom2"/>
</dbReference>
<proteinExistence type="predicted"/>
<dbReference type="InterPro" id="IPR023214">
    <property type="entry name" value="HAD_sf"/>
</dbReference>
<dbReference type="Gene3D" id="1.10.150.240">
    <property type="entry name" value="Putative phosphatase, domain 2"/>
    <property type="match status" value="1"/>
</dbReference>
<evidence type="ECO:0000313" key="2">
    <source>
        <dbReference type="Proteomes" id="UP000034022"/>
    </source>
</evidence>
<protein>
    <recommendedName>
        <fullName evidence="3">HAD-superfamily hydrolase, subfamily IA, variant 3</fullName>
    </recommendedName>
</protein>
<organism evidence="1 2">
    <name type="scientific">Candidatus Falkowbacteria bacterium GW2011_GWE1_38_31</name>
    <dbReference type="NCBI Taxonomy" id="1618638"/>
    <lineage>
        <taxon>Bacteria</taxon>
        <taxon>Candidatus Falkowiibacteriota</taxon>
    </lineage>
</organism>
<comment type="caution">
    <text evidence="1">The sequence shown here is derived from an EMBL/GenBank/DDBJ whole genome shotgun (WGS) entry which is preliminary data.</text>
</comment>
<dbReference type="EMBL" id="LBUU01000001">
    <property type="protein sequence ID" value="KKQ71205.1"/>
    <property type="molecule type" value="Genomic_DNA"/>
</dbReference>
<dbReference type="AlphaFoldDB" id="A0A0G0K6Y0"/>
<dbReference type="InterPro" id="IPR036412">
    <property type="entry name" value="HAD-like_sf"/>
</dbReference>
<gene>
    <name evidence="1" type="ORF">US91_C0001G0132</name>
</gene>
<sequence>MINCLFFDFGNVIYFADQMIAYKKFSEYSPFSAEKIYELIYLGGIEKIPDEGGTFSNFYLESIKKIKADKKKLTSDIFLEIWCNIFSPVNGMDELLQKIKPDVRKILVSNTNFIHWQGTMSKLPLIKKHFSEKENQVLSFQVGKRKPDNLMWIEAYKKGKCNLDEALFIDDVPLFVDSFQIFGGKGIVFNAKTDSIYFLEKKLKTYDVLI</sequence>
<dbReference type="PANTHER" id="PTHR43611:SF3">
    <property type="entry name" value="FLAVIN MONONUCLEOTIDE HYDROLASE 1, CHLOROPLATIC"/>
    <property type="match status" value="1"/>
</dbReference>
<dbReference type="SUPFAM" id="SSF56784">
    <property type="entry name" value="HAD-like"/>
    <property type="match status" value="1"/>
</dbReference>
<dbReference type="PANTHER" id="PTHR43611">
    <property type="entry name" value="ALPHA-D-GLUCOSE 1-PHOSPHATE PHOSPHATASE"/>
    <property type="match status" value="1"/>
</dbReference>
<evidence type="ECO:0008006" key="3">
    <source>
        <dbReference type="Google" id="ProtNLM"/>
    </source>
</evidence>
<evidence type="ECO:0000313" key="1">
    <source>
        <dbReference type="EMBL" id="KKQ71205.1"/>
    </source>
</evidence>
<accession>A0A0G0K6Y0</accession>
<name>A0A0G0K6Y0_9BACT</name>
<dbReference type="Gene3D" id="3.40.50.1000">
    <property type="entry name" value="HAD superfamily/HAD-like"/>
    <property type="match status" value="1"/>
</dbReference>
<dbReference type="Proteomes" id="UP000034022">
    <property type="component" value="Unassembled WGS sequence"/>
</dbReference>
<reference evidence="1 2" key="1">
    <citation type="journal article" date="2015" name="Nature">
        <title>rRNA introns, odd ribosomes, and small enigmatic genomes across a large radiation of phyla.</title>
        <authorList>
            <person name="Brown C.T."/>
            <person name="Hug L.A."/>
            <person name="Thomas B.C."/>
            <person name="Sharon I."/>
            <person name="Castelle C.J."/>
            <person name="Singh A."/>
            <person name="Wilkins M.J."/>
            <person name="Williams K.H."/>
            <person name="Banfield J.F."/>
        </authorList>
    </citation>
    <scope>NUCLEOTIDE SEQUENCE [LARGE SCALE GENOMIC DNA]</scope>
</reference>